<dbReference type="OrthoDB" id="2352581at2759"/>
<proteinExistence type="predicted"/>
<dbReference type="EMBL" id="CAJVPL010001600">
    <property type="protein sequence ID" value="CAG8579364.1"/>
    <property type="molecule type" value="Genomic_DNA"/>
</dbReference>
<dbReference type="Proteomes" id="UP000789831">
    <property type="component" value="Unassembled WGS sequence"/>
</dbReference>
<reference evidence="1" key="1">
    <citation type="submission" date="2021-06" db="EMBL/GenBank/DDBJ databases">
        <authorList>
            <person name="Kallberg Y."/>
            <person name="Tangrot J."/>
            <person name="Rosling A."/>
        </authorList>
    </citation>
    <scope>NUCLEOTIDE SEQUENCE</scope>
    <source>
        <strain evidence="1">MT106</strain>
    </source>
</reference>
<protein>
    <submittedName>
        <fullName evidence="1">6447_t:CDS:1</fullName>
    </submittedName>
    <submittedName>
        <fullName evidence="2">6449_t:CDS:1</fullName>
    </submittedName>
</protein>
<comment type="caution">
    <text evidence="1">The sequence shown here is derived from an EMBL/GenBank/DDBJ whole genome shotgun (WGS) entry which is preliminary data.</text>
</comment>
<sequence>MNDTFGTSSDNNINEMFVSTREALETILPQASEKDIRKCEEQISKADNFDPVLIISANQNWINQHTYAAYQTVMNAFATENLQNRRRDEDSNCIFHFPHLTDLYAVRGNIRGQQQYRNAFFDPNAQPQQEAIGTAWILYNVAVRRSDFAEDDSFFKQ</sequence>
<gene>
    <name evidence="1" type="ORF">AGERDE_LOCUS8041</name>
    <name evidence="2" type="ORF">AGERDE_LOCUS8043</name>
</gene>
<evidence type="ECO:0000313" key="3">
    <source>
        <dbReference type="Proteomes" id="UP000789831"/>
    </source>
</evidence>
<organism evidence="1 3">
    <name type="scientific">Ambispora gerdemannii</name>
    <dbReference type="NCBI Taxonomy" id="144530"/>
    <lineage>
        <taxon>Eukaryota</taxon>
        <taxon>Fungi</taxon>
        <taxon>Fungi incertae sedis</taxon>
        <taxon>Mucoromycota</taxon>
        <taxon>Glomeromycotina</taxon>
        <taxon>Glomeromycetes</taxon>
        <taxon>Archaeosporales</taxon>
        <taxon>Ambisporaceae</taxon>
        <taxon>Ambispora</taxon>
    </lineage>
</organism>
<keyword evidence="3" id="KW-1185">Reference proteome</keyword>
<name>A0A9N9BXV1_9GLOM</name>
<dbReference type="AlphaFoldDB" id="A0A9N9BXV1"/>
<dbReference type="EMBL" id="CAJVPL010001600">
    <property type="protein sequence ID" value="CAG8579327.1"/>
    <property type="molecule type" value="Genomic_DNA"/>
</dbReference>
<evidence type="ECO:0000313" key="1">
    <source>
        <dbReference type="EMBL" id="CAG8579327.1"/>
    </source>
</evidence>
<accession>A0A9N9BXV1</accession>
<evidence type="ECO:0000313" key="2">
    <source>
        <dbReference type="EMBL" id="CAG8579364.1"/>
    </source>
</evidence>